<feature type="compositionally biased region" description="Basic and acidic residues" evidence="1">
    <location>
        <begin position="10"/>
        <end position="41"/>
    </location>
</feature>
<keyword evidence="3" id="KW-1185">Reference proteome</keyword>
<feature type="region of interest" description="Disordered" evidence="1">
    <location>
        <begin position="53"/>
        <end position="88"/>
    </location>
</feature>
<gene>
    <name evidence="2" type="ORF">NKR23_g10241</name>
</gene>
<dbReference type="EMBL" id="JANBVO010000044">
    <property type="protein sequence ID" value="KAJ9134345.1"/>
    <property type="molecule type" value="Genomic_DNA"/>
</dbReference>
<name>A0AA38R3D1_9PEZI</name>
<dbReference type="Proteomes" id="UP001174694">
    <property type="component" value="Unassembled WGS sequence"/>
</dbReference>
<sequence length="247" mass="28013">MEAAKQQRRKEREAQDSAKKAKGAAEEAAKQQRLEEEALKMADEAARMDRALRKSINKNGSDVDEDYDGEWDTDVDADYSGRSDEEALKQRYRRLKRKKLRQTKEQEQWVRERIVEAGRMEQIVRKARDDLLRASDAGEKLELEPFEEQDDSAKSLDNLTLLFGDDSWGKEAPERALDETMGSMEIKPRASISIPFLGNGCLELKVDLGALSPQDELLAPQTIKFAGVFRTMQDAAIAYGLFCKAHT</sequence>
<dbReference type="AlphaFoldDB" id="A0AA38R3D1"/>
<feature type="region of interest" description="Disordered" evidence="1">
    <location>
        <begin position="1"/>
        <end position="41"/>
    </location>
</feature>
<feature type="compositionally biased region" description="Basic and acidic residues" evidence="1">
    <location>
        <begin position="79"/>
        <end position="88"/>
    </location>
</feature>
<evidence type="ECO:0000256" key="1">
    <source>
        <dbReference type="SAM" id="MobiDB-lite"/>
    </source>
</evidence>
<evidence type="ECO:0000313" key="2">
    <source>
        <dbReference type="EMBL" id="KAJ9134345.1"/>
    </source>
</evidence>
<reference evidence="2" key="1">
    <citation type="submission" date="2022-07" db="EMBL/GenBank/DDBJ databases">
        <title>Fungi with potential for degradation of polypropylene.</title>
        <authorList>
            <person name="Gostincar C."/>
        </authorList>
    </citation>
    <scope>NUCLEOTIDE SEQUENCE</scope>
    <source>
        <strain evidence="2">EXF-13308</strain>
    </source>
</reference>
<proteinExistence type="predicted"/>
<organism evidence="2 3">
    <name type="scientific">Pleurostoma richardsiae</name>
    <dbReference type="NCBI Taxonomy" id="41990"/>
    <lineage>
        <taxon>Eukaryota</taxon>
        <taxon>Fungi</taxon>
        <taxon>Dikarya</taxon>
        <taxon>Ascomycota</taxon>
        <taxon>Pezizomycotina</taxon>
        <taxon>Sordariomycetes</taxon>
        <taxon>Sordariomycetidae</taxon>
        <taxon>Calosphaeriales</taxon>
        <taxon>Pleurostomataceae</taxon>
        <taxon>Pleurostoma</taxon>
    </lineage>
</organism>
<evidence type="ECO:0000313" key="3">
    <source>
        <dbReference type="Proteomes" id="UP001174694"/>
    </source>
</evidence>
<protein>
    <submittedName>
        <fullName evidence="2">Uncharacterized protein</fullName>
    </submittedName>
</protein>
<comment type="caution">
    <text evidence="2">The sequence shown here is derived from an EMBL/GenBank/DDBJ whole genome shotgun (WGS) entry which is preliminary data.</text>
</comment>
<accession>A0AA38R3D1</accession>
<feature type="compositionally biased region" description="Acidic residues" evidence="1">
    <location>
        <begin position="62"/>
        <end position="77"/>
    </location>
</feature>